<dbReference type="GO" id="GO:0031011">
    <property type="term" value="C:Ino80 complex"/>
    <property type="evidence" value="ECO:0007669"/>
    <property type="project" value="InterPro"/>
</dbReference>
<reference evidence="2" key="1">
    <citation type="submission" date="2023-02" db="EMBL/GenBank/DDBJ databases">
        <title>Genome of toxic invasive species Heracleum sosnowskyi carries increased number of genes despite the absence of recent whole-genome duplications.</title>
        <authorList>
            <person name="Schelkunov M."/>
            <person name="Shtratnikova V."/>
            <person name="Makarenko M."/>
            <person name="Klepikova A."/>
            <person name="Omelchenko D."/>
            <person name="Novikova G."/>
            <person name="Obukhova E."/>
            <person name="Bogdanov V."/>
            <person name="Penin A."/>
            <person name="Logacheva M."/>
        </authorList>
    </citation>
    <scope>NUCLEOTIDE SEQUENCE</scope>
    <source>
        <strain evidence="2">Hsosn_3</strain>
        <tissue evidence="2">Leaf</tissue>
    </source>
</reference>
<dbReference type="GO" id="GO:0071339">
    <property type="term" value="C:MLL1 complex"/>
    <property type="evidence" value="ECO:0007669"/>
    <property type="project" value="InterPro"/>
</dbReference>
<name>A0AAD8M139_9APIA</name>
<comment type="caution">
    <text evidence="2">The sequence shown here is derived from an EMBL/GenBank/DDBJ whole genome shotgun (WGS) entry which is preliminary data.</text>
</comment>
<dbReference type="Proteomes" id="UP001237642">
    <property type="component" value="Unassembled WGS sequence"/>
</dbReference>
<evidence type="ECO:0000259" key="1">
    <source>
        <dbReference type="PROSITE" id="PS50006"/>
    </source>
</evidence>
<gene>
    <name evidence="2" type="ORF">POM88_051246</name>
</gene>
<dbReference type="PANTHER" id="PTHR13233">
    <property type="entry name" value="MICROSPHERULE PROTEIN 1"/>
    <property type="match status" value="1"/>
</dbReference>
<evidence type="ECO:0000313" key="3">
    <source>
        <dbReference type="Proteomes" id="UP001237642"/>
    </source>
</evidence>
<dbReference type="PROSITE" id="PS50006">
    <property type="entry name" value="FHA_DOMAIN"/>
    <property type="match status" value="1"/>
</dbReference>
<dbReference type="GO" id="GO:0002151">
    <property type="term" value="F:G-quadruplex RNA binding"/>
    <property type="evidence" value="ECO:0007669"/>
    <property type="project" value="InterPro"/>
</dbReference>
<dbReference type="AlphaFoldDB" id="A0AAD8M139"/>
<dbReference type="GO" id="GO:0045944">
    <property type="term" value="P:positive regulation of transcription by RNA polymerase II"/>
    <property type="evidence" value="ECO:0007669"/>
    <property type="project" value="TreeGrafter"/>
</dbReference>
<keyword evidence="3" id="KW-1185">Reference proteome</keyword>
<feature type="domain" description="FHA" evidence="1">
    <location>
        <begin position="24"/>
        <end position="52"/>
    </location>
</feature>
<sequence>MSSHGALTFLYGRHLKHYIEKPEVLLGRSADDVDVDIDLRKEGQANKISRRQIKGMSFVFEINHKYVRRYLDTSKYEWSRGHETWELLKGASLSRDILISPLN</sequence>
<reference evidence="2" key="2">
    <citation type="submission" date="2023-05" db="EMBL/GenBank/DDBJ databases">
        <authorList>
            <person name="Schelkunov M.I."/>
        </authorList>
    </citation>
    <scope>NUCLEOTIDE SEQUENCE</scope>
    <source>
        <strain evidence="2">Hsosn_3</strain>
        <tissue evidence="2">Leaf</tissue>
    </source>
</reference>
<protein>
    <recommendedName>
        <fullName evidence="1">FHA domain-containing protein</fullName>
    </recommendedName>
</protein>
<dbReference type="InterPro" id="IPR037912">
    <property type="entry name" value="MCRS1"/>
</dbReference>
<dbReference type="InterPro" id="IPR000253">
    <property type="entry name" value="FHA_dom"/>
</dbReference>
<accession>A0AAD8M139</accession>
<dbReference type="PANTHER" id="PTHR13233:SF0">
    <property type="entry name" value="MICROSPHERULE PROTEIN 1"/>
    <property type="match status" value="1"/>
</dbReference>
<proteinExistence type="predicted"/>
<dbReference type="EMBL" id="JAUIZM010000011">
    <property type="protein sequence ID" value="KAK1357990.1"/>
    <property type="molecule type" value="Genomic_DNA"/>
</dbReference>
<evidence type="ECO:0000313" key="2">
    <source>
        <dbReference type="EMBL" id="KAK1357990.1"/>
    </source>
</evidence>
<dbReference type="GO" id="GO:0044545">
    <property type="term" value="C:NSL complex"/>
    <property type="evidence" value="ECO:0007669"/>
    <property type="project" value="TreeGrafter"/>
</dbReference>
<organism evidence="2 3">
    <name type="scientific">Heracleum sosnowskyi</name>
    <dbReference type="NCBI Taxonomy" id="360622"/>
    <lineage>
        <taxon>Eukaryota</taxon>
        <taxon>Viridiplantae</taxon>
        <taxon>Streptophyta</taxon>
        <taxon>Embryophyta</taxon>
        <taxon>Tracheophyta</taxon>
        <taxon>Spermatophyta</taxon>
        <taxon>Magnoliopsida</taxon>
        <taxon>eudicotyledons</taxon>
        <taxon>Gunneridae</taxon>
        <taxon>Pentapetalae</taxon>
        <taxon>asterids</taxon>
        <taxon>campanulids</taxon>
        <taxon>Apiales</taxon>
        <taxon>Apiaceae</taxon>
        <taxon>Apioideae</taxon>
        <taxon>apioid superclade</taxon>
        <taxon>Tordylieae</taxon>
        <taxon>Tordyliinae</taxon>
        <taxon>Heracleum</taxon>
    </lineage>
</organism>